<dbReference type="GO" id="GO:0016787">
    <property type="term" value="F:hydrolase activity"/>
    <property type="evidence" value="ECO:0007669"/>
    <property type="project" value="UniProtKB-KW"/>
</dbReference>
<keyword evidence="4" id="KW-1185">Reference proteome</keyword>
<dbReference type="Proteomes" id="UP000539642">
    <property type="component" value="Unassembled WGS sequence"/>
</dbReference>
<proteinExistence type="predicted"/>
<name>A0A840V4E9_9BACT</name>
<evidence type="ECO:0000313" key="4">
    <source>
        <dbReference type="Proteomes" id="UP000539642"/>
    </source>
</evidence>
<sequence length="184" mass="20567">MVEIKNEATGGWEVYPDRVLVETPIMTVKVGPVLCTRSGRRREFYRFDCPDWVNIVAVTPERDIVLIRQFRYGSNRIEIEIPGGTIEAAEDPVAAGCRELLEETGYAGDRARIIGRVCPNPAIQGNSCYTVLVEDARLVATPAMDEMEDIETVPMAENEVRACVKEGKIEHGLVLNALMFYFSI</sequence>
<reference evidence="3 4" key="1">
    <citation type="submission" date="2020-08" db="EMBL/GenBank/DDBJ databases">
        <title>Genomic Encyclopedia of Type Strains, Phase IV (KMG-IV): sequencing the most valuable type-strain genomes for metagenomic binning, comparative biology and taxonomic classification.</title>
        <authorList>
            <person name="Goeker M."/>
        </authorList>
    </citation>
    <scope>NUCLEOTIDE SEQUENCE [LARGE SCALE GENOMIC DNA]</scope>
    <source>
        <strain evidence="3 4">DSM 28570</strain>
    </source>
</reference>
<dbReference type="AlphaFoldDB" id="A0A840V4E9"/>
<organism evidence="3 4">
    <name type="scientific">Desulfoprunum benzoelyticum</name>
    <dbReference type="NCBI Taxonomy" id="1506996"/>
    <lineage>
        <taxon>Bacteria</taxon>
        <taxon>Pseudomonadati</taxon>
        <taxon>Thermodesulfobacteriota</taxon>
        <taxon>Desulfobulbia</taxon>
        <taxon>Desulfobulbales</taxon>
        <taxon>Desulfobulbaceae</taxon>
        <taxon>Desulfoprunum</taxon>
    </lineage>
</organism>
<evidence type="ECO:0000256" key="1">
    <source>
        <dbReference type="ARBA" id="ARBA00022801"/>
    </source>
</evidence>
<dbReference type="GO" id="GO:0019693">
    <property type="term" value="P:ribose phosphate metabolic process"/>
    <property type="evidence" value="ECO:0007669"/>
    <property type="project" value="TreeGrafter"/>
</dbReference>
<dbReference type="Gene3D" id="3.90.79.10">
    <property type="entry name" value="Nucleoside Triphosphate Pyrophosphohydrolase"/>
    <property type="match status" value="1"/>
</dbReference>
<dbReference type="SUPFAM" id="SSF55811">
    <property type="entry name" value="Nudix"/>
    <property type="match status" value="1"/>
</dbReference>
<evidence type="ECO:0000259" key="2">
    <source>
        <dbReference type="PROSITE" id="PS51462"/>
    </source>
</evidence>
<dbReference type="RefSeq" id="WP_183351450.1">
    <property type="nucleotide sequence ID" value="NZ_JACHEO010000013.1"/>
</dbReference>
<dbReference type="PROSITE" id="PS51462">
    <property type="entry name" value="NUDIX"/>
    <property type="match status" value="1"/>
</dbReference>
<gene>
    <name evidence="3" type="ORF">HNQ81_002345</name>
</gene>
<accession>A0A840V4E9</accession>
<keyword evidence="1" id="KW-0378">Hydrolase</keyword>
<evidence type="ECO:0000313" key="3">
    <source>
        <dbReference type="EMBL" id="MBB5348609.1"/>
    </source>
</evidence>
<dbReference type="InterPro" id="IPR000086">
    <property type="entry name" value="NUDIX_hydrolase_dom"/>
</dbReference>
<dbReference type="EMBL" id="JACHEO010000013">
    <property type="protein sequence ID" value="MBB5348609.1"/>
    <property type="molecule type" value="Genomic_DNA"/>
</dbReference>
<dbReference type="PANTHER" id="PTHR11839:SF1">
    <property type="entry name" value="ADP-SUGAR PYROPHOSPHATASE"/>
    <property type="match status" value="1"/>
</dbReference>
<dbReference type="GO" id="GO:0006753">
    <property type="term" value="P:nucleoside phosphate metabolic process"/>
    <property type="evidence" value="ECO:0007669"/>
    <property type="project" value="TreeGrafter"/>
</dbReference>
<dbReference type="CDD" id="cd03424">
    <property type="entry name" value="NUDIX_ADPRase_Nudt5_UGPPase_Nudt14"/>
    <property type="match status" value="1"/>
</dbReference>
<dbReference type="InterPro" id="IPR015797">
    <property type="entry name" value="NUDIX_hydrolase-like_dom_sf"/>
</dbReference>
<protein>
    <submittedName>
        <fullName evidence="3">8-oxo-dGTP pyrophosphatase MutT (NUDIX family)</fullName>
    </submittedName>
</protein>
<dbReference type="Pfam" id="PF00293">
    <property type="entry name" value="NUDIX"/>
    <property type="match status" value="1"/>
</dbReference>
<feature type="domain" description="Nudix hydrolase" evidence="2">
    <location>
        <begin position="48"/>
        <end position="176"/>
    </location>
</feature>
<dbReference type="PANTHER" id="PTHR11839">
    <property type="entry name" value="UDP/ADP-SUGAR PYROPHOSPHATASE"/>
    <property type="match status" value="1"/>
</dbReference>
<comment type="caution">
    <text evidence="3">The sequence shown here is derived from an EMBL/GenBank/DDBJ whole genome shotgun (WGS) entry which is preliminary data.</text>
</comment>